<dbReference type="AlphaFoldDB" id="A0A5B9VZW1"/>
<feature type="domain" description="Peptidase M20 dimerisation" evidence="4">
    <location>
        <begin position="177"/>
        <end position="280"/>
    </location>
</feature>
<reference evidence="5 6" key="1">
    <citation type="submission" date="2019-08" db="EMBL/GenBank/DDBJ databases">
        <title>Deep-cultivation of Planctomycetes and their phenomic and genomic characterization uncovers novel biology.</title>
        <authorList>
            <person name="Wiegand S."/>
            <person name="Jogler M."/>
            <person name="Boedeker C."/>
            <person name="Pinto D."/>
            <person name="Vollmers J."/>
            <person name="Rivas-Marin E."/>
            <person name="Kohn T."/>
            <person name="Peeters S.H."/>
            <person name="Heuer A."/>
            <person name="Rast P."/>
            <person name="Oberbeckmann S."/>
            <person name="Bunk B."/>
            <person name="Jeske O."/>
            <person name="Meyerdierks A."/>
            <person name="Storesund J.E."/>
            <person name="Kallscheuer N."/>
            <person name="Luecker S."/>
            <person name="Lage O.M."/>
            <person name="Pohl T."/>
            <person name="Merkel B.J."/>
            <person name="Hornburger P."/>
            <person name="Mueller R.-W."/>
            <person name="Bruemmer F."/>
            <person name="Labrenz M."/>
            <person name="Spormann A.M."/>
            <person name="Op den Camp H."/>
            <person name="Overmann J."/>
            <person name="Amann R."/>
            <person name="Jetten M.S.M."/>
            <person name="Mascher T."/>
            <person name="Medema M.H."/>
            <person name="Devos D.P."/>
            <person name="Kaster A.-K."/>
            <person name="Ovreas L."/>
            <person name="Rohde M."/>
            <person name="Galperin M.Y."/>
            <person name="Jogler C."/>
        </authorList>
    </citation>
    <scope>NUCLEOTIDE SEQUENCE [LARGE SCALE GENOMIC DNA]</scope>
    <source>
        <strain evidence="5 6">OJF2</strain>
    </source>
</reference>
<keyword evidence="1" id="KW-0479">Metal-binding</keyword>
<dbReference type="InterPro" id="IPR011650">
    <property type="entry name" value="Peptidase_M20_dimer"/>
</dbReference>
<proteinExistence type="predicted"/>
<accession>A0A5B9VZW1</accession>
<dbReference type="SUPFAM" id="SSF55031">
    <property type="entry name" value="Bacterial exopeptidase dimerisation domain"/>
    <property type="match status" value="1"/>
</dbReference>
<evidence type="ECO:0000256" key="3">
    <source>
        <dbReference type="ARBA" id="ARBA00023285"/>
    </source>
</evidence>
<keyword evidence="6" id="KW-1185">Reference proteome</keyword>
<sequence>MDDLSRLLGDLVSIPSVNPMGRALDGPGVLEAQLTGYLEGWFRARSIPCRRVPIAAGRDNLIARFEAPRSARTLLFDVHQDTVPTDGMTIDPFDPRVEGGRLYGRGACDIKGGMAAMLTAFARLCRERPPGAASVILACTVDEEFTHIGSTHLAASGHGADLAVVAEPTRLDLVHCHKGAVRWKVRTTGVACHSSSPGLGDNAIYRMAEVIRLLAGHAAELSRGPSDPILGPPTLSVGRIEGGVSVNVVPDRCAIEIDRRLIPGEAPAGAIEQVRRLLRPLSGPGGDVLFDDPWVTMPALVPNLGDWAGPLGDAVAAATGRRPELLGVPYGTDAGPLGERGLPCVVFGPGDIAQAHTKDEWIELEQVRLAAEAYYRIACDLG</sequence>
<evidence type="ECO:0000256" key="1">
    <source>
        <dbReference type="ARBA" id="ARBA00022723"/>
    </source>
</evidence>
<keyword evidence="2 5" id="KW-0378">Hydrolase</keyword>
<evidence type="ECO:0000256" key="2">
    <source>
        <dbReference type="ARBA" id="ARBA00022801"/>
    </source>
</evidence>
<dbReference type="Gene3D" id="3.30.70.360">
    <property type="match status" value="1"/>
</dbReference>
<evidence type="ECO:0000259" key="4">
    <source>
        <dbReference type="Pfam" id="PF07687"/>
    </source>
</evidence>
<dbReference type="GO" id="GO:0046872">
    <property type="term" value="F:metal ion binding"/>
    <property type="evidence" value="ECO:0007669"/>
    <property type="project" value="UniProtKB-KW"/>
</dbReference>
<dbReference type="InterPro" id="IPR050072">
    <property type="entry name" value="Peptidase_M20A"/>
</dbReference>
<evidence type="ECO:0000313" key="5">
    <source>
        <dbReference type="EMBL" id="QEH33976.1"/>
    </source>
</evidence>
<protein>
    <submittedName>
        <fullName evidence="5">Acetylornithine deacetylase</fullName>
        <ecNumber evidence="5">3.5.1.16</ecNumber>
    </submittedName>
</protein>
<dbReference type="Pfam" id="PF01546">
    <property type="entry name" value="Peptidase_M20"/>
    <property type="match status" value="1"/>
</dbReference>
<evidence type="ECO:0000313" key="6">
    <source>
        <dbReference type="Proteomes" id="UP000324233"/>
    </source>
</evidence>
<dbReference type="CDD" id="cd03894">
    <property type="entry name" value="M20_ArgE"/>
    <property type="match status" value="1"/>
</dbReference>
<dbReference type="PANTHER" id="PTHR43808:SF31">
    <property type="entry name" value="N-ACETYL-L-CITRULLINE DEACETYLASE"/>
    <property type="match status" value="1"/>
</dbReference>
<dbReference type="InterPro" id="IPR002933">
    <property type="entry name" value="Peptidase_M20"/>
</dbReference>
<gene>
    <name evidence="5" type="primary">argE</name>
    <name evidence="5" type="ORF">OJF2_25090</name>
</gene>
<organism evidence="5 6">
    <name type="scientific">Aquisphaera giovannonii</name>
    <dbReference type="NCBI Taxonomy" id="406548"/>
    <lineage>
        <taxon>Bacteria</taxon>
        <taxon>Pseudomonadati</taxon>
        <taxon>Planctomycetota</taxon>
        <taxon>Planctomycetia</taxon>
        <taxon>Isosphaerales</taxon>
        <taxon>Isosphaeraceae</taxon>
        <taxon>Aquisphaera</taxon>
    </lineage>
</organism>
<dbReference type="EC" id="3.5.1.16" evidence="5"/>
<dbReference type="SUPFAM" id="SSF53187">
    <property type="entry name" value="Zn-dependent exopeptidases"/>
    <property type="match status" value="1"/>
</dbReference>
<dbReference type="EMBL" id="CP042997">
    <property type="protein sequence ID" value="QEH33976.1"/>
    <property type="molecule type" value="Genomic_DNA"/>
</dbReference>
<dbReference type="KEGG" id="agv:OJF2_25090"/>
<dbReference type="GO" id="GO:0006526">
    <property type="term" value="P:L-arginine biosynthetic process"/>
    <property type="evidence" value="ECO:0007669"/>
    <property type="project" value="TreeGrafter"/>
</dbReference>
<dbReference type="GO" id="GO:0008777">
    <property type="term" value="F:acetylornithine deacetylase activity"/>
    <property type="evidence" value="ECO:0007669"/>
    <property type="project" value="UniProtKB-EC"/>
</dbReference>
<dbReference type="RefSeq" id="WP_210420500.1">
    <property type="nucleotide sequence ID" value="NZ_CP042997.1"/>
</dbReference>
<dbReference type="Pfam" id="PF07687">
    <property type="entry name" value="M20_dimer"/>
    <property type="match status" value="1"/>
</dbReference>
<dbReference type="PANTHER" id="PTHR43808">
    <property type="entry name" value="ACETYLORNITHINE DEACETYLASE"/>
    <property type="match status" value="1"/>
</dbReference>
<name>A0A5B9VZW1_9BACT</name>
<keyword evidence="3" id="KW-0170">Cobalt</keyword>
<dbReference type="Proteomes" id="UP000324233">
    <property type="component" value="Chromosome"/>
</dbReference>
<dbReference type="InterPro" id="IPR036264">
    <property type="entry name" value="Bact_exopeptidase_dim_dom"/>
</dbReference>
<dbReference type="Gene3D" id="3.40.630.10">
    <property type="entry name" value="Zn peptidases"/>
    <property type="match status" value="1"/>
</dbReference>